<proteinExistence type="predicted"/>
<evidence type="ECO:0000313" key="2">
    <source>
        <dbReference type="EMBL" id="CAA9424070.1"/>
    </source>
</evidence>
<reference evidence="2" key="1">
    <citation type="submission" date="2020-02" db="EMBL/GenBank/DDBJ databases">
        <authorList>
            <person name="Meier V. D."/>
        </authorList>
    </citation>
    <scope>NUCLEOTIDE SEQUENCE</scope>
    <source>
        <strain evidence="2">AVDCRST_MAG64</strain>
    </source>
</reference>
<gene>
    <name evidence="2" type="ORF">AVDCRST_MAG64-3490</name>
</gene>
<accession>A0A6J4PSH5</accession>
<dbReference type="AlphaFoldDB" id="A0A6J4PSH5"/>
<dbReference type="Pfam" id="PF13267">
    <property type="entry name" value="DUF4058"/>
    <property type="match status" value="1"/>
</dbReference>
<feature type="region of interest" description="Disordered" evidence="1">
    <location>
        <begin position="226"/>
        <end position="247"/>
    </location>
</feature>
<sequence length="272" mass="31245">MLSPFPGMNPYLEDPRTWSGFHAIFLSRIVDQVYKPLRPKYAVRFEERAYVSGEDDPGRDVIPDIRVMLRRDQSGRRAPGPTGAAVIDRPARVERIEEEEVREKYLKVIDLLDRSVVTVIELLSPSNKVRSSEGRASFMQKRREVLASPANWLEIDLLRDGQRTTILRDVAVTEYLVFLSRATTPRTEFAWPISLPDVLPVVALPLRGDDPDVPIDLQQALEETIERGSYDDDFDYDRPPPVPLYPEQQTWARRRIEEWSARQRDESDAGGT</sequence>
<evidence type="ECO:0000256" key="1">
    <source>
        <dbReference type="SAM" id="MobiDB-lite"/>
    </source>
</evidence>
<organism evidence="2">
    <name type="scientific">uncultured Phycisphaerae bacterium</name>
    <dbReference type="NCBI Taxonomy" id="904963"/>
    <lineage>
        <taxon>Bacteria</taxon>
        <taxon>Pseudomonadati</taxon>
        <taxon>Planctomycetota</taxon>
        <taxon>Phycisphaerae</taxon>
        <taxon>environmental samples</taxon>
    </lineage>
</organism>
<dbReference type="InterPro" id="IPR025132">
    <property type="entry name" value="DUF4058"/>
</dbReference>
<dbReference type="EMBL" id="CADCUQ010000705">
    <property type="protein sequence ID" value="CAA9424070.1"/>
    <property type="molecule type" value="Genomic_DNA"/>
</dbReference>
<evidence type="ECO:0008006" key="3">
    <source>
        <dbReference type="Google" id="ProtNLM"/>
    </source>
</evidence>
<protein>
    <recommendedName>
        <fullName evidence="3">DUF4058 family protein</fullName>
    </recommendedName>
</protein>
<name>A0A6J4PSH5_9BACT</name>